<feature type="region of interest" description="Disordered" evidence="6">
    <location>
        <begin position="1"/>
        <end position="42"/>
    </location>
</feature>
<feature type="transmembrane region" description="Helical" evidence="7">
    <location>
        <begin position="285"/>
        <end position="310"/>
    </location>
</feature>
<feature type="transmembrane region" description="Helical" evidence="7">
    <location>
        <begin position="87"/>
        <end position="108"/>
    </location>
</feature>
<dbReference type="Proteomes" id="UP000295578">
    <property type="component" value="Unassembled WGS sequence"/>
</dbReference>
<comment type="subcellular location">
    <subcellularLocation>
        <location evidence="1">Cell membrane</location>
        <topology evidence="1">Multi-pass membrane protein</topology>
    </subcellularLocation>
</comment>
<dbReference type="GO" id="GO:0005886">
    <property type="term" value="C:plasma membrane"/>
    <property type="evidence" value="ECO:0007669"/>
    <property type="project" value="UniProtKB-SubCell"/>
</dbReference>
<evidence type="ECO:0000256" key="5">
    <source>
        <dbReference type="ARBA" id="ARBA00023136"/>
    </source>
</evidence>
<keyword evidence="2" id="KW-1003">Cell membrane</keyword>
<proteinExistence type="predicted"/>
<name>A0A4R5A4W7_9ACTN</name>
<evidence type="ECO:0000256" key="4">
    <source>
        <dbReference type="ARBA" id="ARBA00022989"/>
    </source>
</evidence>
<gene>
    <name evidence="8" type="ORF">E1293_38600</name>
</gene>
<evidence type="ECO:0000256" key="2">
    <source>
        <dbReference type="ARBA" id="ARBA00022475"/>
    </source>
</evidence>
<dbReference type="CDD" id="cd06173">
    <property type="entry name" value="MFS_MefA_like"/>
    <property type="match status" value="1"/>
</dbReference>
<organism evidence="8 9">
    <name type="scientific">Actinomadura darangshiensis</name>
    <dbReference type="NCBI Taxonomy" id="705336"/>
    <lineage>
        <taxon>Bacteria</taxon>
        <taxon>Bacillati</taxon>
        <taxon>Actinomycetota</taxon>
        <taxon>Actinomycetes</taxon>
        <taxon>Streptosporangiales</taxon>
        <taxon>Thermomonosporaceae</taxon>
        <taxon>Actinomadura</taxon>
    </lineage>
</organism>
<feature type="transmembrane region" description="Helical" evidence="7">
    <location>
        <begin position="408"/>
        <end position="429"/>
    </location>
</feature>
<dbReference type="InterPro" id="IPR011701">
    <property type="entry name" value="MFS"/>
</dbReference>
<comment type="caution">
    <text evidence="8">The sequence shown here is derived from an EMBL/GenBank/DDBJ whole genome shotgun (WGS) entry which is preliminary data.</text>
</comment>
<dbReference type="PANTHER" id="PTHR23513">
    <property type="entry name" value="INTEGRAL MEMBRANE EFFLUX PROTEIN-RELATED"/>
    <property type="match status" value="1"/>
</dbReference>
<keyword evidence="9" id="KW-1185">Reference proteome</keyword>
<evidence type="ECO:0000256" key="7">
    <source>
        <dbReference type="SAM" id="Phobius"/>
    </source>
</evidence>
<dbReference type="SUPFAM" id="SSF103473">
    <property type="entry name" value="MFS general substrate transporter"/>
    <property type="match status" value="1"/>
</dbReference>
<keyword evidence="4 7" id="KW-1133">Transmembrane helix</keyword>
<evidence type="ECO:0000313" key="9">
    <source>
        <dbReference type="Proteomes" id="UP000295578"/>
    </source>
</evidence>
<evidence type="ECO:0000256" key="6">
    <source>
        <dbReference type="SAM" id="MobiDB-lite"/>
    </source>
</evidence>
<dbReference type="EMBL" id="SMKY01000298">
    <property type="protein sequence ID" value="TDD66941.1"/>
    <property type="molecule type" value="Genomic_DNA"/>
</dbReference>
<feature type="compositionally biased region" description="Basic and acidic residues" evidence="6">
    <location>
        <begin position="1"/>
        <end position="11"/>
    </location>
</feature>
<dbReference type="PANTHER" id="PTHR23513:SF11">
    <property type="entry name" value="STAPHYLOFERRIN A TRANSPORTER"/>
    <property type="match status" value="1"/>
</dbReference>
<evidence type="ECO:0000313" key="8">
    <source>
        <dbReference type="EMBL" id="TDD66941.1"/>
    </source>
</evidence>
<keyword evidence="5 7" id="KW-0472">Membrane</keyword>
<evidence type="ECO:0000256" key="1">
    <source>
        <dbReference type="ARBA" id="ARBA00004651"/>
    </source>
</evidence>
<keyword evidence="3 7" id="KW-0812">Transmembrane</keyword>
<protein>
    <submittedName>
        <fullName evidence="8">MFS transporter</fullName>
    </submittedName>
</protein>
<evidence type="ECO:0000256" key="3">
    <source>
        <dbReference type="ARBA" id="ARBA00022692"/>
    </source>
</evidence>
<reference evidence="8 9" key="1">
    <citation type="submission" date="2019-03" db="EMBL/GenBank/DDBJ databases">
        <title>Draft genome sequences of novel Actinobacteria.</title>
        <authorList>
            <person name="Sahin N."/>
            <person name="Ay H."/>
            <person name="Saygin H."/>
        </authorList>
    </citation>
    <scope>NUCLEOTIDE SEQUENCE [LARGE SCALE GENOMIC DNA]</scope>
    <source>
        <strain evidence="8 9">DSM 45941</strain>
    </source>
</reference>
<dbReference type="AlphaFoldDB" id="A0A4R5A4W7"/>
<feature type="transmembrane region" description="Helical" evidence="7">
    <location>
        <begin position="258"/>
        <end position="279"/>
    </location>
</feature>
<dbReference type="GO" id="GO:0022857">
    <property type="term" value="F:transmembrane transporter activity"/>
    <property type="evidence" value="ECO:0007669"/>
    <property type="project" value="InterPro"/>
</dbReference>
<feature type="transmembrane region" description="Helical" evidence="7">
    <location>
        <begin position="192"/>
        <end position="225"/>
    </location>
</feature>
<feature type="transmembrane region" description="Helical" evidence="7">
    <location>
        <begin position="322"/>
        <end position="341"/>
    </location>
</feature>
<dbReference type="OrthoDB" id="3227279at2"/>
<feature type="transmembrane region" description="Helical" evidence="7">
    <location>
        <begin position="129"/>
        <end position="152"/>
    </location>
</feature>
<dbReference type="Gene3D" id="1.20.1250.20">
    <property type="entry name" value="MFS general substrate transporter like domains"/>
    <property type="match status" value="1"/>
</dbReference>
<sequence>MGDPTLVDRARPASGRGPGRGLPAFAPPRIRTRQPPEEESMGDVGLRAVFSSGEFRALWASGLTSKVGDVLARVAVTVLAYERTGSAAVTAFTYAMTLLPSLVGGPLLSGLADRWPRRRVMVATDLVRMVLIVCALPSHVPFAVVCGLVFAAQFLSPADRAARIATTPQVLDGAAYPLGVAVNQMSGQLANLAGFAAGGVVVAAIGPRLSLAVDAAAFAVSALIVRAGVRYRAAAAAGGPRAVPGKAAVRLIAADPRLAALVGLAALAGFYMAPEALAVPYAADIGAGTAAVGLLYAAMPVGGVVGMLVFTRLVPAGPRLRVTGVLAVLTSVPLLGCALRPGLVATLALWTVSGLFTAYQTSANAEFVRIVPDELRGQATGVAASALTAAQGLGMVLAGLTARPMTPPFAVALFGALGVAAGIPLALTWRRCHRAPIASPTPA</sequence>
<dbReference type="InterPro" id="IPR036259">
    <property type="entry name" value="MFS_trans_sf"/>
</dbReference>
<dbReference type="Pfam" id="PF07690">
    <property type="entry name" value="MFS_1"/>
    <property type="match status" value="1"/>
</dbReference>
<accession>A0A4R5A4W7</accession>